<dbReference type="AlphaFoldDB" id="A0A3N4LK30"/>
<organism evidence="2 3">
    <name type="scientific">Terfezia boudieri ATCC MYA-4762</name>
    <dbReference type="NCBI Taxonomy" id="1051890"/>
    <lineage>
        <taxon>Eukaryota</taxon>
        <taxon>Fungi</taxon>
        <taxon>Dikarya</taxon>
        <taxon>Ascomycota</taxon>
        <taxon>Pezizomycotina</taxon>
        <taxon>Pezizomycetes</taxon>
        <taxon>Pezizales</taxon>
        <taxon>Pezizaceae</taxon>
        <taxon>Terfezia</taxon>
    </lineage>
</organism>
<feature type="region of interest" description="Disordered" evidence="1">
    <location>
        <begin position="403"/>
        <end position="475"/>
    </location>
</feature>
<feature type="compositionally biased region" description="Acidic residues" evidence="1">
    <location>
        <begin position="178"/>
        <end position="195"/>
    </location>
</feature>
<evidence type="ECO:0000256" key="1">
    <source>
        <dbReference type="SAM" id="MobiDB-lite"/>
    </source>
</evidence>
<feature type="compositionally biased region" description="Polar residues" evidence="1">
    <location>
        <begin position="274"/>
        <end position="289"/>
    </location>
</feature>
<feature type="compositionally biased region" description="Low complexity" evidence="1">
    <location>
        <begin position="19"/>
        <end position="33"/>
    </location>
</feature>
<dbReference type="InParanoid" id="A0A3N4LK30"/>
<reference evidence="2 3" key="1">
    <citation type="journal article" date="2018" name="Nat. Ecol. Evol.">
        <title>Pezizomycetes genomes reveal the molecular basis of ectomycorrhizal truffle lifestyle.</title>
        <authorList>
            <person name="Murat C."/>
            <person name="Payen T."/>
            <person name="Noel B."/>
            <person name="Kuo A."/>
            <person name="Morin E."/>
            <person name="Chen J."/>
            <person name="Kohler A."/>
            <person name="Krizsan K."/>
            <person name="Balestrini R."/>
            <person name="Da Silva C."/>
            <person name="Montanini B."/>
            <person name="Hainaut M."/>
            <person name="Levati E."/>
            <person name="Barry K.W."/>
            <person name="Belfiori B."/>
            <person name="Cichocki N."/>
            <person name="Clum A."/>
            <person name="Dockter R.B."/>
            <person name="Fauchery L."/>
            <person name="Guy J."/>
            <person name="Iotti M."/>
            <person name="Le Tacon F."/>
            <person name="Lindquist E.A."/>
            <person name="Lipzen A."/>
            <person name="Malagnac F."/>
            <person name="Mello A."/>
            <person name="Molinier V."/>
            <person name="Miyauchi S."/>
            <person name="Poulain J."/>
            <person name="Riccioni C."/>
            <person name="Rubini A."/>
            <person name="Sitrit Y."/>
            <person name="Splivallo R."/>
            <person name="Traeger S."/>
            <person name="Wang M."/>
            <person name="Zifcakova L."/>
            <person name="Wipf D."/>
            <person name="Zambonelli A."/>
            <person name="Paolocci F."/>
            <person name="Nowrousian M."/>
            <person name="Ottonello S."/>
            <person name="Baldrian P."/>
            <person name="Spatafora J.W."/>
            <person name="Henrissat B."/>
            <person name="Nagy L.G."/>
            <person name="Aury J.M."/>
            <person name="Wincker P."/>
            <person name="Grigoriev I.V."/>
            <person name="Bonfante P."/>
            <person name="Martin F.M."/>
        </authorList>
    </citation>
    <scope>NUCLEOTIDE SEQUENCE [LARGE SCALE GENOMIC DNA]</scope>
    <source>
        <strain evidence="2 3">ATCC MYA-4762</strain>
    </source>
</reference>
<dbReference type="STRING" id="1051890.A0A3N4LK30"/>
<feature type="compositionally biased region" description="Low complexity" evidence="1">
    <location>
        <begin position="331"/>
        <end position="340"/>
    </location>
</feature>
<protein>
    <submittedName>
        <fullName evidence="2">Uncharacterized protein</fullName>
    </submittedName>
</protein>
<dbReference type="OrthoDB" id="5431285at2759"/>
<feature type="compositionally biased region" description="Low complexity" evidence="1">
    <location>
        <begin position="216"/>
        <end position="239"/>
    </location>
</feature>
<proteinExistence type="predicted"/>
<feature type="region of interest" description="Disordered" evidence="1">
    <location>
        <begin position="1"/>
        <end position="52"/>
    </location>
</feature>
<feature type="compositionally biased region" description="Polar residues" evidence="1">
    <location>
        <begin position="341"/>
        <end position="352"/>
    </location>
</feature>
<evidence type="ECO:0000313" key="3">
    <source>
        <dbReference type="Proteomes" id="UP000267821"/>
    </source>
</evidence>
<feature type="compositionally biased region" description="Low complexity" evidence="1">
    <location>
        <begin position="254"/>
        <end position="273"/>
    </location>
</feature>
<dbReference type="EMBL" id="ML121556">
    <property type="protein sequence ID" value="RPB21829.1"/>
    <property type="molecule type" value="Genomic_DNA"/>
</dbReference>
<sequence length="475" mass="48870">MSFTHFSHHAPSHPRGLYSASSSSTATRRFPGDSTDDDDDDGDPGFDIPLRIRPINSNMDRLLFGAAGGGGGGGGAPGGMPARLNYGFGMGGGGWGSNFSGGRGGGGGGGFNWMAPPPPAAAASQAAESVPRGMVGLGQGGDGLVDAMGGVRLTGTGGAAGESMRRRRVEAELRELNDAENDGDADGEDEDEEEDVPLKLKTGGGSAFDNLLAEVPATGSSSAPATTTASARQPSQPSIPTLPPPLPDNHPNLHDPTTPTPAASAPTIGSTSPYPTSTVQQRSTPQTPKHWNDPPQSPRETPLTPRPIPLPLDLSLADLTCSDSDSEDDNTNNNNNNTTTAAQGNLVTQGAGSTPAPGVVGRGRVRKARGQTPNRRLTAAELESLPDRELLAQALAALGYCARREEEDEEEGEDGKREEGEGDAGFGNEFASRGGGIPGVGRRERSAVGQDEEPLAGGVKLRKGRGNFGMQWGVM</sequence>
<accession>A0A3N4LK30</accession>
<feature type="compositionally biased region" description="Acidic residues" evidence="1">
    <location>
        <begin position="34"/>
        <end position="44"/>
    </location>
</feature>
<gene>
    <name evidence="2" type="ORF">L211DRAFT_851062</name>
</gene>
<name>A0A3N4LK30_9PEZI</name>
<feature type="compositionally biased region" description="Basic residues" evidence="1">
    <location>
        <begin position="1"/>
        <end position="12"/>
    </location>
</feature>
<feature type="region of interest" description="Disordered" evidence="1">
    <location>
        <begin position="173"/>
        <end position="374"/>
    </location>
</feature>
<keyword evidence="3" id="KW-1185">Reference proteome</keyword>
<dbReference type="Proteomes" id="UP000267821">
    <property type="component" value="Unassembled WGS sequence"/>
</dbReference>
<evidence type="ECO:0000313" key="2">
    <source>
        <dbReference type="EMBL" id="RPB21829.1"/>
    </source>
</evidence>